<dbReference type="STRING" id="30019.A0A0M3QXW5"/>
<keyword evidence="6 7" id="KW-0472">Membrane</keyword>
<keyword evidence="4" id="KW-0735">Signal-anchor</keyword>
<dbReference type="Pfam" id="PF00287">
    <property type="entry name" value="Na_K-ATPase"/>
    <property type="match status" value="1"/>
</dbReference>
<dbReference type="GO" id="GO:0005890">
    <property type="term" value="C:sodium:potassium-exchanging ATPase complex"/>
    <property type="evidence" value="ECO:0007669"/>
    <property type="project" value="InterPro"/>
</dbReference>
<evidence type="ECO:0000313" key="9">
    <source>
        <dbReference type="Proteomes" id="UP000494163"/>
    </source>
</evidence>
<evidence type="ECO:0000256" key="1">
    <source>
        <dbReference type="ARBA" id="ARBA00004606"/>
    </source>
</evidence>
<evidence type="ECO:0000256" key="3">
    <source>
        <dbReference type="ARBA" id="ARBA00022692"/>
    </source>
</evidence>
<dbReference type="InterPro" id="IPR000402">
    <property type="entry name" value="Na/K_ATPase_sub_beta"/>
</dbReference>
<dbReference type="GO" id="GO:0030007">
    <property type="term" value="P:intracellular potassium ion homeostasis"/>
    <property type="evidence" value="ECO:0007669"/>
    <property type="project" value="TreeGrafter"/>
</dbReference>
<accession>A0A0M3QXW5</accession>
<evidence type="ECO:0000256" key="2">
    <source>
        <dbReference type="ARBA" id="ARBA00005876"/>
    </source>
</evidence>
<dbReference type="GO" id="GO:0006883">
    <property type="term" value="P:intracellular sodium ion homeostasis"/>
    <property type="evidence" value="ECO:0007669"/>
    <property type="project" value="TreeGrafter"/>
</dbReference>
<dbReference type="InterPro" id="IPR038702">
    <property type="entry name" value="Na/K_ATPase_sub_beta_sf"/>
</dbReference>
<proteinExistence type="inferred from homology"/>
<evidence type="ECO:0000256" key="5">
    <source>
        <dbReference type="ARBA" id="ARBA00022989"/>
    </source>
</evidence>
<dbReference type="GO" id="GO:0036376">
    <property type="term" value="P:sodium ion export across plasma membrane"/>
    <property type="evidence" value="ECO:0007669"/>
    <property type="project" value="TreeGrafter"/>
</dbReference>
<dbReference type="PANTHER" id="PTHR11523:SF28">
    <property type="entry name" value="NA_K-ATPASE BETA SUBUNIT ISOFORM 4-RELATED"/>
    <property type="match status" value="1"/>
</dbReference>
<protein>
    <submittedName>
        <fullName evidence="8">CG11703</fullName>
    </submittedName>
</protein>
<reference evidence="8 9" key="1">
    <citation type="submission" date="2015-08" db="EMBL/GenBank/DDBJ databases">
        <title>Ancestral chromatin configuration constrains chromatin evolution on differentiating sex chromosomes in Drosophila.</title>
        <authorList>
            <person name="Zhou Q."/>
            <person name="Bachtrog D."/>
        </authorList>
    </citation>
    <scope>NUCLEOTIDE SEQUENCE [LARGE SCALE GENOMIC DNA]</scope>
    <source>
        <tissue evidence="8">Whole larvae</tissue>
    </source>
</reference>
<dbReference type="OrthoDB" id="5912413at2759"/>
<dbReference type="OMA" id="VVAIQMN"/>
<comment type="subcellular location">
    <subcellularLocation>
        <location evidence="1">Membrane</location>
        <topology evidence="1">Single-pass type II membrane protein</topology>
    </subcellularLocation>
</comment>
<dbReference type="GO" id="GO:1990573">
    <property type="term" value="P:potassium ion import across plasma membrane"/>
    <property type="evidence" value="ECO:0007669"/>
    <property type="project" value="TreeGrafter"/>
</dbReference>
<keyword evidence="5 7" id="KW-1133">Transmembrane helix</keyword>
<dbReference type="PANTHER" id="PTHR11523">
    <property type="entry name" value="SODIUM/POTASSIUM-DEPENDENT ATPASE BETA SUBUNIT"/>
    <property type="match status" value="1"/>
</dbReference>
<evidence type="ECO:0000256" key="4">
    <source>
        <dbReference type="ARBA" id="ARBA00022968"/>
    </source>
</evidence>
<name>A0A0M3QXW5_DROBS</name>
<keyword evidence="3 7" id="KW-0812">Transmembrane</keyword>
<comment type="similarity">
    <text evidence="2">Belongs to the X(+)/potassium ATPases subunit beta family.</text>
</comment>
<organism evidence="8 9">
    <name type="scientific">Drosophila busckii</name>
    <name type="common">Fruit fly</name>
    <dbReference type="NCBI Taxonomy" id="30019"/>
    <lineage>
        <taxon>Eukaryota</taxon>
        <taxon>Metazoa</taxon>
        <taxon>Ecdysozoa</taxon>
        <taxon>Arthropoda</taxon>
        <taxon>Hexapoda</taxon>
        <taxon>Insecta</taxon>
        <taxon>Pterygota</taxon>
        <taxon>Neoptera</taxon>
        <taxon>Endopterygota</taxon>
        <taxon>Diptera</taxon>
        <taxon>Brachycera</taxon>
        <taxon>Muscomorpha</taxon>
        <taxon>Ephydroidea</taxon>
        <taxon>Drosophilidae</taxon>
        <taxon>Drosophila</taxon>
    </lineage>
</organism>
<feature type="non-terminal residue" evidence="8">
    <location>
        <position position="279"/>
    </location>
</feature>
<gene>
    <name evidence="8" type="ORF">Dbus_chr3Rg1383</name>
</gene>
<evidence type="ECO:0000256" key="6">
    <source>
        <dbReference type="ARBA" id="ARBA00023136"/>
    </source>
</evidence>
<dbReference type="GO" id="GO:0001671">
    <property type="term" value="F:ATPase activator activity"/>
    <property type="evidence" value="ECO:0007669"/>
    <property type="project" value="TreeGrafter"/>
</dbReference>
<sequence length="279" mass="32812">MPQDIVVPAGAYKLRKQFRHEETVRRKKDIPWSKKILNLEKHQLFGRTAWAWFRIVAFYMVLYIIIACILLFWILILIYAIINGDEPKWKKEFPGLSIIPRKLSTFNYYSDILDEVYPIADQIDDFLNKLKGYKDDIDFVKCNEDKLWGYHAKTPCFFVKLNYIIGFEARTYDNVSDIPNSAPDELKEHFKKHEGDTEGKIWLTCNNKDWEKPTFTYYPTPYYDTDTGLRGVDRIIAVQLKDMPIDDYMGIVCKVWAKNIPIDTQVSGHGQAVFKINMK</sequence>
<dbReference type="Proteomes" id="UP000494163">
    <property type="component" value="Chromosome 3R"/>
</dbReference>
<dbReference type="AlphaFoldDB" id="A0A0M3QXW5"/>
<dbReference type="EMBL" id="CP012526">
    <property type="protein sequence ID" value="ALC46633.1"/>
    <property type="molecule type" value="Genomic_DNA"/>
</dbReference>
<feature type="transmembrane region" description="Helical" evidence="7">
    <location>
        <begin position="56"/>
        <end position="82"/>
    </location>
</feature>
<dbReference type="Gene3D" id="2.60.40.1660">
    <property type="entry name" value="Na, k-atpase alpha subunit"/>
    <property type="match status" value="1"/>
</dbReference>
<evidence type="ECO:0000256" key="7">
    <source>
        <dbReference type="SAM" id="Phobius"/>
    </source>
</evidence>
<keyword evidence="9" id="KW-1185">Reference proteome</keyword>
<evidence type="ECO:0000313" key="8">
    <source>
        <dbReference type="EMBL" id="ALC46633.1"/>
    </source>
</evidence>